<evidence type="ECO:0000313" key="3">
    <source>
        <dbReference type="EMBL" id="CZR53448.1"/>
    </source>
</evidence>
<dbReference type="EMBL" id="FJOG01000003">
    <property type="protein sequence ID" value="CZR53448.1"/>
    <property type="molecule type" value="Genomic_DNA"/>
</dbReference>
<dbReference type="Proteomes" id="UP000184330">
    <property type="component" value="Unassembled WGS sequence"/>
</dbReference>
<name>A0A1L7WL10_9HELO</name>
<feature type="transmembrane region" description="Helical" evidence="2">
    <location>
        <begin position="6"/>
        <end position="24"/>
    </location>
</feature>
<keyword evidence="2" id="KW-0812">Transmembrane</keyword>
<evidence type="ECO:0000313" key="4">
    <source>
        <dbReference type="Proteomes" id="UP000184330"/>
    </source>
</evidence>
<keyword evidence="2" id="KW-1133">Transmembrane helix</keyword>
<evidence type="ECO:0000256" key="1">
    <source>
        <dbReference type="SAM" id="MobiDB-lite"/>
    </source>
</evidence>
<gene>
    <name evidence="3" type="ORF">PAC_03326</name>
</gene>
<evidence type="ECO:0000256" key="2">
    <source>
        <dbReference type="SAM" id="Phobius"/>
    </source>
</evidence>
<organism evidence="3 4">
    <name type="scientific">Phialocephala subalpina</name>
    <dbReference type="NCBI Taxonomy" id="576137"/>
    <lineage>
        <taxon>Eukaryota</taxon>
        <taxon>Fungi</taxon>
        <taxon>Dikarya</taxon>
        <taxon>Ascomycota</taxon>
        <taxon>Pezizomycotina</taxon>
        <taxon>Leotiomycetes</taxon>
        <taxon>Helotiales</taxon>
        <taxon>Mollisiaceae</taxon>
        <taxon>Phialocephala</taxon>
        <taxon>Phialocephala fortinii species complex</taxon>
    </lineage>
</organism>
<keyword evidence="2" id="KW-0472">Membrane</keyword>
<keyword evidence="4" id="KW-1185">Reference proteome</keyword>
<reference evidence="3 4" key="1">
    <citation type="submission" date="2016-03" db="EMBL/GenBank/DDBJ databases">
        <authorList>
            <person name="Ploux O."/>
        </authorList>
    </citation>
    <scope>NUCLEOTIDE SEQUENCE [LARGE SCALE GENOMIC DNA]</scope>
    <source>
        <strain evidence="3 4">UAMH 11012</strain>
    </source>
</reference>
<dbReference type="AlphaFoldDB" id="A0A1L7WL10"/>
<proteinExistence type="predicted"/>
<accession>A0A1L7WL10</accession>
<feature type="region of interest" description="Disordered" evidence="1">
    <location>
        <begin position="116"/>
        <end position="168"/>
    </location>
</feature>
<dbReference type="OrthoDB" id="3529307at2759"/>
<protein>
    <submittedName>
        <fullName evidence="3">Uncharacterized protein</fullName>
    </submittedName>
</protein>
<sequence>MLQITANRVCAVSAFSLFITILMYETLTHVKFRTPVPEKIVSGWGDGWASLLAPGEPFERTTLRSPSGQFVFSIGKDGHLLFEDRKLKKNTTLFSQNGDGIHGLGDGVHVPESATWHASPEVPTPRVVRSSPTQIEDKRGDEDLGDLLQGIQEDGGSGGGEEDDQDVKNNGLGFLSITAWDSNRLSNCYMLPKHTAANSAPFLSLYDTGLLQISTANEINCVLKGPEEEKVRKLRN</sequence>